<dbReference type="Pfam" id="PF01061">
    <property type="entry name" value="ABC2_membrane"/>
    <property type="match status" value="1"/>
</dbReference>
<evidence type="ECO:0000259" key="8">
    <source>
        <dbReference type="Pfam" id="PF01061"/>
    </source>
</evidence>
<feature type="transmembrane region" description="Helical" evidence="6">
    <location>
        <begin position="223"/>
        <end position="244"/>
    </location>
</feature>
<feature type="transmembrane region" description="Helical" evidence="6">
    <location>
        <begin position="106"/>
        <end position="130"/>
    </location>
</feature>
<dbReference type="InterPro" id="IPR013525">
    <property type="entry name" value="ABC2_TM"/>
</dbReference>
<keyword evidence="2" id="KW-0813">Transport</keyword>
<keyword evidence="3 6" id="KW-0812">Transmembrane</keyword>
<evidence type="ECO:0000256" key="3">
    <source>
        <dbReference type="ARBA" id="ARBA00022692"/>
    </source>
</evidence>
<dbReference type="EMBL" id="CAUYUJ010016593">
    <property type="protein sequence ID" value="CAK0866964.1"/>
    <property type="molecule type" value="Genomic_DNA"/>
</dbReference>
<feature type="transmembrane region" description="Helical" evidence="6">
    <location>
        <begin position="73"/>
        <end position="94"/>
    </location>
</feature>
<accession>A0ABN9V2I6</accession>
<evidence type="ECO:0000256" key="2">
    <source>
        <dbReference type="ARBA" id="ARBA00022448"/>
    </source>
</evidence>
<protein>
    <recommendedName>
        <fullName evidence="8">ABC-2 type transporter transmembrane domain-containing protein</fullName>
    </recommendedName>
</protein>
<sequence length="260" mass="28831">MARLPASLMCGCFFWRVAAEPTQGMVFPLKGVMFLIIQNSFVDSFYAGAATFQQTKGLLKREYYDGLYKVAPYYASYYIGFMAMQIPWAIAWVMPLYVLSGLPAEISQFSIFMLIGWLVIVMGTALGSAVGATTKDTDGARAILAPLMIMMILFSGYVIPYSQIPLIWKPLYYLSPVQWGMSVLETNHYEGLTFVDCDDSLPLAERHCFATGEELLKTYGNPLAFSVGKSGMLAVLATYLGLFLSLNTQVIKRSVLDGRV</sequence>
<organism evidence="9 10">
    <name type="scientific">Prorocentrum cordatum</name>
    <dbReference type="NCBI Taxonomy" id="2364126"/>
    <lineage>
        <taxon>Eukaryota</taxon>
        <taxon>Sar</taxon>
        <taxon>Alveolata</taxon>
        <taxon>Dinophyceae</taxon>
        <taxon>Prorocentrales</taxon>
        <taxon>Prorocentraceae</taxon>
        <taxon>Prorocentrum</taxon>
    </lineage>
</organism>
<evidence type="ECO:0000256" key="7">
    <source>
        <dbReference type="SAM" id="SignalP"/>
    </source>
</evidence>
<evidence type="ECO:0000256" key="6">
    <source>
        <dbReference type="SAM" id="Phobius"/>
    </source>
</evidence>
<dbReference type="PANTHER" id="PTHR48041:SF139">
    <property type="entry name" value="PROTEIN SCARLET"/>
    <property type="match status" value="1"/>
</dbReference>
<gene>
    <name evidence="9" type="ORF">PCOR1329_LOCUS54004</name>
</gene>
<dbReference type="Proteomes" id="UP001189429">
    <property type="component" value="Unassembled WGS sequence"/>
</dbReference>
<feature type="chain" id="PRO_5046219294" description="ABC-2 type transporter transmembrane domain-containing protein" evidence="7">
    <location>
        <begin position="20"/>
        <end position="260"/>
    </location>
</feature>
<keyword evidence="5 6" id="KW-0472">Membrane</keyword>
<comment type="caution">
    <text evidence="9">The sequence shown here is derived from an EMBL/GenBank/DDBJ whole genome shotgun (WGS) entry which is preliminary data.</text>
</comment>
<evidence type="ECO:0000256" key="5">
    <source>
        <dbReference type="ARBA" id="ARBA00023136"/>
    </source>
</evidence>
<proteinExistence type="predicted"/>
<feature type="transmembrane region" description="Helical" evidence="6">
    <location>
        <begin position="142"/>
        <end position="164"/>
    </location>
</feature>
<evidence type="ECO:0000313" key="10">
    <source>
        <dbReference type="Proteomes" id="UP001189429"/>
    </source>
</evidence>
<keyword evidence="7" id="KW-0732">Signal</keyword>
<dbReference type="PANTHER" id="PTHR48041">
    <property type="entry name" value="ABC TRANSPORTER G FAMILY MEMBER 28"/>
    <property type="match status" value="1"/>
</dbReference>
<evidence type="ECO:0000256" key="4">
    <source>
        <dbReference type="ARBA" id="ARBA00022989"/>
    </source>
</evidence>
<feature type="domain" description="ABC-2 type transporter transmembrane" evidence="8">
    <location>
        <begin position="7"/>
        <end position="187"/>
    </location>
</feature>
<keyword evidence="4 6" id="KW-1133">Transmembrane helix</keyword>
<comment type="subcellular location">
    <subcellularLocation>
        <location evidence="1">Membrane</location>
        <topology evidence="1">Multi-pass membrane protein</topology>
    </subcellularLocation>
</comment>
<name>A0ABN9V2I6_9DINO</name>
<feature type="signal peptide" evidence="7">
    <location>
        <begin position="1"/>
        <end position="19"/>
    </location>
</feature>
<keyword evidence="10" id="KW-1185">Reference proteome</keyword>
<evidence type="ECO:0000313" key="9">
    <source>
        <dbReference type="EMBL" id="CAK0866964.1"/>
    </source>
</evidence>
<evidence type="ECO:0000256" key="1">
    <source>
        <dbReference type="ARBA" id="ARBA00004141"/>
    </source>
</evidence>
<dbReference type="InterPro" id="IPR050352">
    <property type="entry name" value="ABCG_transporters"/>
</dbReference>
<reference evidence="9" key="1">
    <citation type="submission" date="2023-10" db="EMBL/GenBank/DDBJ databases">
        <authorList>
            <person name="Chen Y."/>
            <person name="Shah S."/>
            <person name="Dougan E. K."/>
            <person name="Thang M."/>
            <person name="Chan C."/>
        </authorList>
    </citation>
    <scope>NUCLEOTIDE SEQUENCE [LARGE SCALE GENOMIC DNA]</scope>
</reference>